<accession>A0A699ZK26</accession>
<dbReference type="EMBL" id="BLLF01002198">
    <property type="protein sequence ID" value="GFH23127.1"/>
    <property type="molecule type" value="Genomic_DNA"/>
</dbReference>
<proteinExistence type="predicted"/>
<feature type="region of interest" description="Disordered" evidence="1">
    <location>
        <begin position="36"/>
        <end position="66"/>
    </location>
</feature>
<evidence type="ECO:0000313" key="3">
    <source>
        <dbReference type="Proteomes" id="UP000485058"/>
    </source>
</evidence>
<evidence type="ECO:0000256" key="1">
    <source>
        <dbReference type="SAM" id="MobiDB-lite"/>
    </source>
</evidence>
<dbReference type="AlphaFoldDB" id="A0A699ZK26"/>
<name>A0A699ZK26_HAELA</name>
<organism evidence="2 3">
    <name type="scientific">Haematococcus lacustris</name>
    <name type="common">Green alga</name>
    <name type="synonym">Haematococcus pluvialis</name>
    <dbReference type="NCBI Taxonomy" id="44745"/>
    <lineage>
        <taxon>Eukaryota</taxon>
        <taxon>Viridiplantae</taxon>
        <taxon>Chlorophyta</taxon>
        <taxon>core chlorophytes</taxon>
        <taxon>Chlorophyceae</taxon>
        <taxon>CS clade</taxon>
        <taxon>Chlamydomonadales</taxon>
        <taxon>Haematococcaceae</taxon>
        <taxon>Haematococcus</taxon>
    </lineage>
</organism>
<evidence type="ECO:0000313" key="2">
    <source>
        <dbReference type="EMBL" id="GFH23127.1"/>
    </source>
</evidence>
<sequence length="66" mass="6964">MAAMLYSQHCKHRALSAGRERASSCQIPDRGGVVPPLGAGIVPHESKIRRDGPSQAITSQMPVPSA</sequence>
<gene>
    <name evidence="2" type="ORF">HaLaN_20690</name>
</gene>
<keyword evidence="3" id="KW-1185">Reference proteome</keyword>
<protein>
    <submittedName>
        <fullName evidence="2">Uncharacterized protein</fullName>
    </submittedName>
</protein>
<feature type="compositionally biased region" description="Polar residues" evidence="1">
    <location>
        <begin position="55"/>
        <end position="66"/>
    </location>
</feature>
<comment type="caution">
    <text evidence="2">The sequence shown here is derived from an EMBL/GenBank/DDBJ whole genome shotgun (WGS) entry which is preliminary data.</text>
</comment>
<dbReference type="Proteomes" id="UP000485058">
    <property type="component" value="Unassembled WGS sequence"/>
</dbReference>
<reference evidence="2 3" key="1">
    <citation type="submission" date="2020-02" db="EMBL/GenBank/DDBJ databases">
        <title>Draft genome sequence of Haematococcus lacustris strain NIES-144.</title>
        <authorList>
            <person name="Morimoto D."/>
            <person name="Nakagawa S."/>
            <person name="Yoshida T."/>
            <person name="Sawayama S."/>
        </authorList>
    </citation>
    <scope>NUCLEOTIDE SEQUENCE [LARGE SCALE GENOMIC DNA]</scope>
    <source>
        <strain evidence="2 3">NIES-144</strain>
    </source>
</reference>